<evidence type="ECO:0000313" key="2">
    <source>
        <dbReference type="Proteomes" id="UP000290289"/>
    </source>
</evidence>
<organism evidence="1 2">
    <name type="scientific">Malus domestica</name>
    <name type="common">Apple</name>
    <name type="synonym">Pyrus malus</name>
    <dbReference type="NCBI Taxonomy" id="3750"/>
    <lineage>
        <taxon>Eukaryota</taxon>
        <taxon>Viridiplantae</taxon>
        <taxon>Streptophyta</taxon>
        <taxon>Embryophyta</taxon>
        <taxon>Tracheophyta</taxon>
        <taxon>Spermatophyta</taxon>
        <taxon>Magnoliopsida</taxon>
        <taxon>eudicotyledons</taxon>
        <taxon>Gunneridae</taxon>
        <taxon>Pentapetalae</taxon>
        <taxon>rosids</taxon>
        <taxon>fabids</taxon>
        <taxon>Rosales</taxon>
        <taxon>Rosaceae</taxon>
        <taxon>Amygdaloideae</taxon>
        <taxon>Maleae</taxon>
        <taxon>Malus</taxon>
    </lineage>
</organism>
<name>A0A498J4Z0_MALDO</name>
<gene>
    <name evidence="1" type="ORF">DVH24_032064</name>
</gene>
<reference evidence="1 2" key="1">
    <citation type="submission" date="2018-10" db="EMBL/GenBank/DDBJ databases">
        <title>A high-quality apple genome assembly.</title>
        <authorList>
            <person name="Hu J."/>
        </authorList>
    </citation>
    <scope>NUCLEOTIDE SEQUENCE [LARGE SCALE GENOMIC DNA]</scope>
    <source>
        <strain evidence="2">cv. HFTH1</strain>
        <tissue evidence="1">Young leaf</tissue>
    </source>
</reference>
<dbReference type="Proteomes" id="UP000290289">
    <property type="component" value="Chromosome 9"/>
</dbReference>
<dbReference type="EMBL" id="RDQH01000335">
    <property type="protein sequence ID" value="RXH89707.1"/>
    <property type="molecule type" value="Genomic_DNA"/>
</dbReference>
<accession>A0A498J4Z0</accession>
<keyword evidence="2" id="KW-1185">Reference proteome</keyword>
<proteinExistence type="predicted"/>
<protein>
    <submittedName>
        <fullName evidence="1">Uncharacterized protein</fullName>
    </submittedName>
</protein>
<dbReference type="AlphaFoldDB" id="A0A498J4Z0"/>
<evidence type="ECO:0000313" key="1">
    <source>
        <dbReference type="EMBL" id="RXH89707.1"/>
    </source>
</evidence>
<sequence length="22" mass="2598">MLVVPHWWGKSTRMALNMITLL</sequence>
<comment type="caution">
    <text evidence="1">The sequence shown here is derived from an EMBL/GenBank/DDBJ whole genome shotgun (WGS) entry which is preliminary data.</text>
</comment>